<keyword evidence="8" id="KW-1185">Reference proteome</keyword>
<keyword evidence="5" id="KW-0732">Signal</keyword>
<gene>
    <name evidence="7" type="ORF">FW778_19995</name>
</gene>
<evidence type="ECO:0000256" key="2">
    <source>
        <dbReference type="ARBA" id="ARBA00022692"/>
    </source>
</evidence>
<evidence type="ECO:0000313" key="7">
    <source>
        <dbReference type="EMBL" id="KAA9035839.1"/>
    </source>
</evidence>
<reference evidence="7 8" key="1">
    <citation type="submission" date="2019-09" db="EMBL/GenBank/DDBJ databases">
        <title>Draft genome sequence of Ginsengibacter sp. BR5-29.</title>
        <authorList>
            <person name="Im W.-T."/>
        </authorList>
    </citation>
    <scope>NUCLEOTIDE SEQUENCE [LARGE SCALE GENOMIC DNA]</scope>
    <source>
        <strain evidence="7 8">BR5-29</strain>
    </source>
</reference>
<evidence type="ECO:0000256" key="1">
    <source>
        <dbReference type="ARBA" id="ARBA00004167"/>
    </source>
</evidence>
<dbReference type="NCBIfam" id="TIGR01352">
    <property type="entry name" value="tonB_Cterm"/>
    <property type="match status" value="1"/>
</dbReference>
<evidence type="ECO:0000256" key="3">
    <source>
        <dbReference type="ARBA" id="ARBA00022989"/>
    </source>
</evidence>
<protein>
    <submittedName>
        <fullName evidence="7">TonB family protein</fullName>
    </submittedName>
</protein>
<dbReference type="EMBL" id="VYQF01000010">
    <property type="protein sequence ID" value="KAA9035839.1"/>
    <property type="molecule type" value="Genomic_DNA"/>
</dbReference>
<evidence type="ECO:0000256" key="4">
    <source>
        <dbReference type="ARBA" id="ARBA00023136"/>
    </source>
</evidence>
<keyword evidence="4" id="KW-0472">Membrane</keyword>
<comment type="subcellular location">
    <subcellularLocation>
        <location evidence="1">Membrane</location>
        <topology evidence="1">Single-pass membrane protein</topology>
    </subcellularLocation>
</comment>
<keyword evidence="3" id="KW-1133">Transmembrane helix</keyword>
<dbReference type="Gene3D" id="3.30.1150.10">
    <property type="match status" value="1"/>
</dbReference>
<organism evidence="7 8">
    <name type="scientific">Ginsengibacter hankyongi</name>
    <dbReference type="NCBI Taxonomy" id="2607284"/>
    <lineage>
        <taxon>Bacteria</taxon>
        <taxon>Pseudomonadati</taxon>
        <taxon>Bacteroidota</taxon>
        <taxon>Chitinophagia</taxon>
        <taxon>Chitinophagales</taxon>
        <taxon>Chitinophagaceae</taxon>
        <taxon>Ginsengibacter</taxon>
    </lineage>
</organism>
<feature type="chain" id="PRO_5023841985" evidence="5">
    <location>
        <begin position="19"/>
        <end position="247"/>
    </location>
</feature>
<dbReference type="SUPFAM" id="SSF74653">
    <property type="entry name" value="TolA/TonB C-terminal domain"/>
    <property type="match status" value="1"/>
</dbReference>
<dbReference type="InterPro" id="IPR006260">
    <property type="entry name" value="TonB/TolA_C"/>
</dbReference>
<evidence type="ECO:0000256" key="5">
    <source>
        <dbReference type="SAM" id="SignalP"/>
    </source>
</evidence>
<feature type="signal peptide" evidence="5">
    <location>
        <begin position="1"/>
        <end position="18"/>
    </location>
</feature>
<comment type="caution">
    <text evidence="7">The sequence shown here is derived from an EMBL/GenBank/DDBJ whole genome shotgun (WGS) entry which is preliminary data.</text>
</comment>
<evidence type="ECO:0000259" key="6">
    <source>
        <dbReference type="Pfam" id="PF03544"/>
    </source>
</evidence>
<dbReference type="Pfam" id="PF03544">
    <property type="entry name" value="TonB_C"/>
    <property type="match status" value="1"/>
</dbReference>
<dbReference type="GO" id="GO:0055085">
    <property type="term" value="P:transmembrane transport"/>
    <property type="evidence" value="ECO:0007669"/>
    <property type="project" value="InterPro"/>
</dbReference>
<dbReference type="GO" id="GO:0016020">
    <property type="term" value="C:membrane"/>
    <property type="evidence" value="ECO:0007669"/>
    <property type="project" value="UniProtKB-SubCell"/>
</dbReference>
<accession>A0A5J5IBS1</accession>
<proteinExistence type="predicted"/>
<feature type="domain" description="TonB C-terminal" evidence="6">
    <location>
        <begin position="176"/>
        <end position="240"/>
    </location>
</feature>
<name>A0A5J5IBS1_9BACT</name>
<dbReference type="AlphaFoldDB" id="A0A5J5IBS1"/>
<dbReference type="Proteomes" id="UP000326903">
    <property type="component" value="Unassembled WGS sequence"/>
</dbReference>
<dbReference type="RefSeq" id="WP_150416666.1">
    <property type="nucleotide sequence ID" value="NZ_VYQF01000010.1"/>
</dbReference>
<evidence type="ECO:0000313" key="8">
    <source>
        <dbReference type="Proteomes" id="UP000326903"/>
    </source>
</evidence>
<dbReference type="InterPro" id="IPR037682">
    <property type="entry name" value="TonB_C"/>
</dbReference>
<keyword evidence="2" id="KW-0812">Transmembrane</keyword>
<sequence length="247" mass="28069">MKLFFSFLITIAACNAQAQTKITRYYDANWIETSKEKAAFYADFIKDGTAYSCTSYWINTKTVRGISVFPDTVMQNPIGKQILYFKNGRIADSSFTEDKKTIYLFHYYPGGQLAMHLYVPSNSSEAVVEGFDEDGKRIKHYIFQKDAEFKGGTKAWQSYIVKNAARDLSVKGDSAITAKVQVQFIIDENGDVIAAKIFKSSGYRNVDNDALRVISDSPKWNSAILFNQPVNAYRIQPFEYPLQPEKK</sequence>